<dbReference type="PROSITE" id="PS01011">
    <property type="entry name" value="FOLYLPOLYGLU_SYNT_1"/>
    <property type="match status" value="1"/>
</dbReference>
<keyword evidence="6" id="KW-0479">Metal-binding</keyword>
<dbReference type="EC" id="6.3.2.17" evidence="3"/>
<dbReference type="GO" id="GO:0005524">
    <property type="term" value="F:ATP binding"/>
    <property type="evidence" value="ECO:0007669"/>
    <property type="project" value="UniProtKB-KW"/>
</dbReference>
<dbReference type="OrthoDB" id="5212574at2759"/>
<dbReference type="EMBL" id="JAAAPX010000019">
    <property type="protein sequence ID" value="KAF4241960.1"/>
    <property type="molecule type" value="Genomic_DNA"/>
</dbReference>
<dbReference type="AlphaFoldDB" id="A0A8H4GKP0"/>
<evidence type="ECO:0000256" key="10">
    <source>
        <dbReference type="ARBA" id="ARBA00030592"/>
    </source>
</evidence>
<dbReference type="GO" id="GO:0004326">
    <property type="term" value="F:tetrahydrofolylpolyglutamate synthase activity"/>
    <property type="evidence" value="ECO:0007669"/>
    <property type="project" value="UniProtKB-EC"/>
</dbReference>
<dbReference type="InterPro" id="IPR036615">
    <property type="entry name" value="Mur_ligase_C_dom_sf"/>
</dbReference>
<dbReference type="NCBIfam" id="TIGR01499">
    <property type="entry name" value="folC"/>
    <property type="match status" value="1"/>
</dbReference>
<protein>
    <recommendedName>
        <fullName evidence="3">tetrahydrofolate synthase</fullName>
        <ecNumber evidence="3">6.3.2.17</ecNumber>
    </recommendedName>
    <alternativeName>
        <fullName evidence="11">Folylpoly-gamma-glutamate synthetase</fullName>
    </alternativeName>
    <alternativeName>
        <fullName evidence="10">Tetrahydrofolylpolyglutamate synthase</fullName>
    </alternativeName>
</protein>
<evidence type="ECO:0000256" key="5">
    <source>
        <dbReference type="ARBA" id="ARBA00022598"/>
    </source>
</evidence>
<keyword evidence="5" id="KW-0436">Ligase</keyword>
<dbReference type="Proteomes" id="UP000653565">
    <property type="component" value="Unassembled WGS sequence"/>
</dbReference>
<sequence length="431" mass="47646">MKGNSLKGLPSLVGMKEWLQLLGHSDNAVNSLNVIHVSGTKGKGSTCAFTRGILRAHGMRTGFPKRIGLYTGPHLQCIRERIQLDDHPVPEDLFTKYFFEVWDRIMPEDIEQDSGVARQPRYLQFLVLLAFHTFIREGVQAAIFEVHHGGEYDATNVIQSPVATGITSLGMDHVAQLGPTIETIAWHKAGIFKPGAPAFSVNQKPGPAEVMCKRALDKGTTLTFVSTNECLPTDELSRAFVHAKAPGHTITDEDIYHGVESFSLTGRFEIIDEGQVQWFVDGAHNVLSLEEAAEWFARNASNDQKCRSLIFSHLSEARDGVTLVRSLAHALFKNKVKPDHVIFTTYQEKEDDSIDRVTEASEARIHDLCALYSSVWKELDPQATVTSAPTIERAVTLARTMGCCEDGMQVLVTGSLHMVGGALRFLRPSSH</sequence>
<dbReference type="UniPathway" id="UPA00850"/>
<accession>A0A8H4GKP0</accession>
<comment type="similarity">
    <text evidence="2">Belongs to the folylpolyglutamate synthase family.</text>
</comment>
<keyword evidence="14" id="KW-1185">Reference proteome</keyword>
<evidence type="ECO:0000256" key="8">
    <source>
        <dbReference type="ARBA" id="ARBA00022840"/>
    </source>
</evidence>
<evidence type="ECO:0000256" key="1">
    <source>
        <dbReference type="ARBA" id="ARBA00005150"/>
    </source>
</evidence>
<evidence type="ECO:0000256" key="11">
    <source>
        <dbReference type="ARBA" id="ARBA00030876"/>
    </source>
</evidence>
<evidence type="ECO:0000256" key="9">
    <source>
        <dbReference type="ARBA" id="ARBA00022842"/>
    </source>
</evidence>
<keyword evidence="8" id="KW-0067">ATP-binding</keyword>
<comment type="pathway">
    <text evidence="1">Cofactor biosynthesis; tetrahydrofolylpolyglutamate biosynthesis.</text>
</comment>
<keyword evidence="9" id="KW-0460">Magnesium</keyword>
<evidence type="ECO:0000256" key="7">
    <source>
        <dbReference type="ARBA" id="ARBA00022741"/>
    </source>
</evidence>
<organism evidence="13 14">
    <name type="scientific">Aspergillus fumigatiaffinis</name>
    <dbReference type="NCBI Taxonomy" id="340414"/>
    <lineage>
        <taxon>Eukaryota</taxon>
        <taxon>Fungi</taxon>
        <taxon>Dikarya</taxon>
        <taxon>Ascomycota</taxon>
        <taxon>Pezizomycotina</taxon>
        <taxon>Eurotiomycetes</taxon>
        <taxon>Eurotiomycetidae</taxon>
        <taxon>Eurotiales</taxon>
        <taxon>Aspergillaceae</taxon>
        <taxon>Aspergillus</taxon>
        <taxon>Aspergillus subgen. Fumigati</taxon>
    </lineage>
</organism>
<reference evidence="13" key="2">
    <citation type="submission" date="2020-04" db="EMBL/GenBank/DDBJ databases">
        <authorList>
            <person name="Santos R.A.C."/>
            <person name="Steenwyk J.L."/>
            <person name="Rivero-Menendez O."/>
            <person name="Mead M.E."/>
            <person name="Silva L.P."/>
            <person name="Bastos R.W."/>
            <person name="Alastruey-Izquierdo A."/>
            <person name="Goldman G.H."/>
            <person name="Rokas A."/>
        </authorList>
    </citation>
    <scope>NUCLEOTIDE SEQUENCE</scope>
    <source>
        <strain evidence="13">CNM-CM6805</strain>
    </source>
</reference>
<dbReference type="Gene3D" id="3.40.1190.10">
    <property type="entry name" value="Mur-like, catalytic domain"/>
    <property type="match status" value="1"/>
</dbReference>
<evidence type="ECO:0000313" key="14">
    <source>
        <dbReference type="Proteomes" id="UP000653565"/>
    </source>
</evidence>
<dbReference type="InterPro" id="IPR018109">
    <property type="entry name" value="Folylpolyglutamate_synth_CS"/>
</dbReference>
<evidence type="ECO:0000256" key="12">
    <source>
        <dbReference type="ARBA" id="ARBA00047493"/>
    </source>
</evidence>
<evidence type="ECO:0000313" key="13">
    <source>
        <dbReference type="EMBL" id="KAF4241960.1"/>
    </source>
</evidence>
<dbReference type="GO" id="GO:0046872">
    <property type="term" value="F:metal ion binding"/>
    <property type="evidence" value="ECO:0007669"/>
    <property type="project" value="UniProtKB-KW"/>
</dbReference>
<keyword evidence="7" id="KW-0547">Nucleotide-binding</keyword>
<gene>
    <name evidence="13" type="ORF">CNMCM6805_003497</name>
</gene>
<name>A0A8H4GKP0_9EURO</name>
<proteinExistence type="inferred from homology"/>
<comment type="caution">
    <text evidence="13">The sequence shown here is derived from an EMBL/GenBank/DDBJ whole genome shotgun (WGS) entry which is preliminary data.</text>
</comment>
<dbReference type="SUPFAM" id="SSF53244">
    <property type="entry name" value="MurD-like peptide ligases, peptide-binding domain"/>
    <property type="match status" value="1"/>
</dbReference>
<dbReference type="GO" id="GO:0005829">
    <property type="term" value="C:cytosol"/>
    <property type="evidence" value="ECO:0007669"/>
    <property type="project" value="TreeGrafter"/>
</dbReference>
<dbReference type="GO" id="GO:0005739">
    <property type="term" value="C:mitochondrion"/>
    <property type="evidence" value="ECO:0007669"/>
    <property type="project" value="TreeGrafter"/>
</dbReference>
<keyword evidence="4" id="KW-0554">One-carbon metabolism</keyword>
<evidence type="ECO:0000256" key="3">
    <source>
        <dbReference type="ARBA" id="ARBA00013025"/>
    </source>
</evidence>
<dbReference type="GO" id="GO:0006730">
    <property type="term" value="P:one-carbon metabolic process"/>
    <property type="evidence" value="ECO:0007669"/>
    <property type="project" value="UniProtKB-KW"/>
</dbReference>
<dbReference type="PANTHER" id="PTHR11136:SF5">
    <property type="entry name" value="FOLYLPOLYGLUTAMATE SYNTHASE, MITOCHONDRIAL"/>
    <property type="match status" value="1"/>
</dbReference>
<reference evidence="13" key="1">
    <citation type="journal article" date="2020" name="bioRxiv">
        <title>Genomic and phenotypic heterogeneity of clinical isolates of the human pathogens Aspergillus fumigatus, Aspergillus lentulus and Aspergillus fumigatiaffinis.</title>
        <authorList>
            <person name="dos Santos R.A.C."/>
            <person name="Steenwyk J.L."/>
            <person name="Rivero-Menendez O."/>
            <person name="Mead M.E."/>
            <person name="Silva L.P."/>
            <person name="Bastos R.W."/>
            <person name="Alastruey-Izquierdo A."/>
            <person name="Goldman G.H."/>
            <person name="Rokas A."/>
        </authorList>
    </citation>
    <scope>NUCLEOTIDE SEQUENCE</scope>
    <source>
        <strain evidence="13">CNM-CM6805</strain>
    </source>
</reference>
<evidence type="ECO:0000256" key="2">
    <source>
        <dbReference type="ARBA" id="ARBA00008276"/>
    </source>
</evidence>
<dbReference type="SUPFAM" id="SSF53623">
    <property type="entry name" value="MurD-like peptide ligases, catalytic domain"/>
    <property type="match status" value="1"/>
</dbReference>
<evidence type="ECO:0000256" key="4">
    <source>
        <dbReference type="ARBA" id="ARBA00022563"/>
    </source>
</evidence>
<dbReference type="InterPro" id="IPR036565">
    <property type="entry name" value="Mur-like_cat_sf"/>
</dbReference>
<evidence type="ECO:0000256" key="6">
    <source>
        <dbReference type="ARBA" id="ARBA00022723"/>
    </source>
</evidence>
<dbReference type="InterPro" id="IPR001645">
    <property type="entry name" value="Folylpolyglutamate_synth"/>
</dbReference>
<comment type="catalytic activity">
    <reaction evidence="12">
        <text>(6S)-5,6,7,8-tetrahydrofolyl-(gamma-L-Glu)(n) + L-glutamate + ATP = (6S)-5,6,7,8-tetrahydrofolyl-(gamma-L-Glu)(n+1) + ADP + phosphate + H(+)</text>
        <dbReference type="Rhea" id="RHEA:10580"/>
        <dbReference type="Rhea" id="RHEA-COMP:14738"/>
        <dbReference type="Rhea" id="RHEA-COMP:14740"/>
        <dbReference type="ChEBI" id="CHEBI:15378"/>
        <dbReference type="ChEBI" id="CHEBI:29985"/>
        <dbReference type="ChEBI" id="CHEBI:30616"/>
        <dbReference type="ChEBI" id="CHEBI:43474"/>
        <dbReference type="ChEBI" id="CHEBI:141005"/>
        <dbReference type="ChEBI" id="CHEBI:456216"/>
        <dbReference type="EC" id="6.3.2.17"/>
    </reaction>
</comment>
<dbReference type="PANTHER" id="PTHR11136">
    <property type="entry name" value="FOLYLPOLYGLUTAMATE SYNTHASE-RELATED"/>
    <property type="match status" value="1"/>
</dbReference>
<dbReference type="Gene3D" id="3.90.190.20">
    <property type="entry name" value="Mur ligase, C-terminal domain"/>
    <property type="match status" value="1"/>
</dbReference>